<proteinExistence type="predicted"/>
<dbReference type="EMBL" id="JAGTTN010000001">
    <property type="protein sequence ID" value="MCC2030643.1"/>
    <property type="molecule type" value="Genomic_DNA"/>
</dbReference>
<gene>
    <name evidence="2" type="ORF">KEC57_00420</name>
</gene>
<accession>A0A9X1S288</accession>
<name>A0A9X1S288_9MICO</name>
<dbReference type="AlphaFoldDB" id="A0A9X1S288"/>
<evidence type="ECO:0000256" key="1">
    <source>
        <dbReference type="SAM" id="MobiDB-lite"/>
    </source>
</evidence>
<comment type="caution">
    <text evidence="2">The sequence shown here is derived from an EMBL/GenBank/DDBJ whole genome shotgun (WGS) entry which is preliminary data.</text>
</comment>
<sequence length="133" mass="15238">MSDVQERFAEQRDRAESLVDQSAEDPLTIARVLHHLSMLSREMNKTIADLATRAADLRVDADARRARLIDEAQEKGLTLARARDRATYETREDRRAAEQADVIVDYAKRTQASVNRRHYGLMNVGKTVDRETR</sequence>
<reference evidence="2" key="1">
    <citation type="submission" date="2021-04" db="EMBL/GenBank/DDBJ databases">
        <title>Microbacterium tenobrionis sp. nov. and Microbacterium allomyrinae sp. nov., isolated from larvae of Tenobrio molitor and Allomyrina dichotoma, respectively.</title>
        <authorList>
            <person name="Lee S.D."/>
        </authorList>
    </citation>
    <scope>NUCLEOTIDE SEQUENCE</scope>
    <source>
        <strain evidence="2">BWT-G7</strain>
    </source>
</reference>
<keyword evidence="3" id="KW-1185">Reference proteome</keyword>
<feature type="region of interest" description="Disordered" evidence="1">
    <location>
        <begin position="1"/>
        <end position="20"/>
    </location>
</feature>
<dbReference type="Proteomes" id="UP001139354">
    <property type="component" value="Unassembled WGS sequence"/>
</dbReference>
<feature type="compositionally biased region" description="Basic and acidic residues" evidence="1">
    <location>
        <begin position="1"/>
        <end position="17"/>
    </location>
</feature>
<evidence type="ECO:0000313" key="3">
    <source>
        <dbReference type="Proteomes" id="UP001139354"/>
    </source>
</evidence>
<evidence type="ECO:0000313" key="2">
    <source>
        <dbReference type="EMBL" id="MCC2030643.1"/>
    </source>
</evidence>
<protein>
    <submittedName>
        <fullName evidence="2">Uncharacterized protein</fullName>
    </submittedName>
</protein>
<organism evidence="2 3">
    <name type="scientific">Microbacterium allomyrinae</name>
    <dbReference type="NCBI Taxonomy" id="2830666"/>
    <lineage>
        <taxon>Bacteria</taxon>
        <taxon>Bacillati</taxon>
        <taxon>Actinomycetota</taxon>
        <taxon>Actinomycetes</taxon>
        <taxon>Micrococcales</taxon>
        <taxon>Microbacteriaceae</taxon>
        <taxon>Microbacterium</taxon>
    </lineage>
</organism>
<dbReference type="RefSeq" id="WP_229382553.1">
    <property type="nucleotide sequence ID" value="NZ_JAGTTN010000001.1"/>
</dbReference>